<name>A0A177SRD7_PSEPU</name>
<accession>A0A177SRD7</accession>
<dbReference type="Gene3D" id="3.40.50.300">
    <property type="entry name" value="P-loop containing nucleotide triphosphate hydrolases"/>
    <property type="match status" value="1"/>
</dbReference>
<dbReference type="Pfam" id="PF20454">
    <property type="entry name" value="GpA_nuclease"/>
    <property type="match status" value="1"/>
</dbReference>
<dbReference type="InterPro" id="IPR046454">
    <property type="entry name" value="GpA_endonuclease"/>
</dbReference>
<dbReference type="RefSeq" id="WP_064302364.1">
    <property type="nucleotide sequence ID" value="NZ_LUCV01000011.1"/>
</dbReference>
<dbReference type="Proteomes" id="UP000077752">
    <property type="component" value="Unassembled WGS sequence"/>
</dbReference>
<dbReference type="GO" id="GO:0004519">
    <property type="term" value="F:endonuclease activity"/>
    <property type="evidence" value="ECO:0007669"/>
    <property type="project" value="InterPro"/>
</dbReference>
<dbReference type="InterPro" id="IPR046453">
    <property type="entry name" value="GpA_ATPase"/>
</dbReference>
<gene>
    <name evidence="4" type="ORF">AYO28_14190</name>
</gene>
<evidence type="ECO:0000256" key="1">
    <source>
        <dbReference type="SAM" id="MobiDB-lite"/>
    </source>
</evidence>
<dbReference type="HAMAP" id="MF_04144">
    <property type="entry name" value="TERL_LAMBDA"/>
    <property type="match status" value="1"/>
</dbReference>
<feature type="domain" description="Terminase large subunit GpA endonuclease" evidence="3">
    <location>
        <begin position="300"/>
        <end position="601"/>
    </location>
</feature>
<dbReference type="EMBL" id="LUCV01000011">
    <property type="protein sequence ID" value="OAI93537.1"/>
    <property type="molecule type" value="Genomic_DNA"/>
</dbReference>
<evidence type="ECO:0000259" key="3">
    <source>
        <dbReference type="Pfam" id="PF20454"/>
    </source>
</evidence>
<sequence length="683" mass="77026">MPTGYADGAEVYREAYCRGLTPDPELWVDEWADDFMRIPRDTGAAEPGQYRTARTPYAREPMRCLSPGHPCKRVVTKVASQLMKTQIALNWIGALIHMAPSNILTLLPSLGLAKRVSSRIGKTIDATPELKERVAANRSRDARNTMDTKEFEGGTLFATTAGSAANLSELTARYIYGDEVDRWEVDVDQEGDPIKLAEARGSTFGRNAKFYFSSSPLIKGASRIDDLFMMGDQRHYYVPCPTCGHMQVLKWERLLYSLDFSRVHYQCEGAECDVLIEEHHKADMLAKGEWRAHAQGDGETVSFHLNALYAPLGWHSWAMLAREFEEAKRAQDRGDLEPMQVFYNTRLAEVWDSAIEQTKAEVLQARALQEDYVLGTLPVGALALTASVDVQANRLELMVMAWGAGMERWVVDHQVIPGDPADERTWALLDDQLKIRYRHPCGVSLAIMATGIDSGGHHTHEVYQFTRVRRWRNVFALKGASKPGRPVIAQRPSLVDVTWKGQTERNGAELWIVGTDTAKDWIYNRYSFEKGPGALHFAKDLPDEFFQQCVAERKIARYVKGYKRIEWVKSKAERNEALDLMVYNLAMANFLGLHRYGEHDWDKLRQALAQASLFDQGEQQPARPQASEPVIDEQDEGDSPPPAAPALVKRNDPPPQRPPQPAPRAATQPMQRRSSSSGYLKRR</sequence>
<evidence type="ECO:0000259" key="2">
    <source>
        <dbReference type="Pfam" id="PF05876"/>
    </source>
</evidence>
<evidence type="ECO:0000313" key="5">
    <source>
        <dbReference type="Proteomes" id="UP000077752"/>
    </source>
</evidence>
<proteinExistence type="inferred from homology"/>
<feature type="region of interest" description="Disordered" evidence="1">
    <location>
        <begin position="614"/>
        <end position="683"/>
    </location>
</feature>
<reference evidence="4 5" key="1">
    <citation type="submission" date="2016-03" db="EMBL/GenBank/DDBJ databases">
        <title>Draft Genome Assembly of Pseudomonas putida strain CBF10-2.</title>
        <authorList>
            <person name="Iyer R.S."/>
            <person name="Damania A."/>
        </authorList>
    </citation>
    <scope>NUCLEOTIDE SEQUENCE [LARGE SCALE GENOMIC DNA]</scope>
    <source>
        <strain evidence="4 5">CBF10-2</strain>
    </source>
</reference>
<dbReference type="GO" id="GO:0016887">
    <property type="term" value="F:ATP hydrolysis activity"/>
    <property type="evidence" value="ECO:0007669"/>
    <property type="project" value="InterPro"/>
</dbReference>
<dbReference type="Pfam" id="PF05876">
    <property type="entry name" value="GpA_ATPase"/>
    <property type="match status" value="1"/>
</dbReference>
<dbReference type="InterPro" id="IPR027417">
    <property type="entry name" value="P-loop_NTPase"/>
</dbReference>
<feature type="compositionally biased region" description="Polar residues" evidence="1">
    <location>
        <begin position="674"/>
        <end position="683"/>
    </location>
</feature>
<comment type="caution">
    <text evidence="4">The sequence shown here is derived from an EMBL/GenBank/DDBJ whole genome shotgun (WGS) entry which is preliminary data.</text>
</comment>
<feature type="compositionally biased region" description="Pro residues" evidence="1">
    <location>
        <begin position="653"/>
        <end position="662"/>
    </location>
</feature>
<organism evidence="4 5">
    <name type="scientific">Pseudomonas putida</name>
    <name type="common">Arthrobacter siderocapsulatus</name>
    <dbReference type="NCBI Taxonomy" id="303"/>
    <lineage>
        <taxon>Bacteria</taxon>
        <taxon>Pseudomonadati</taxon>
        <taxon>Pseudomonadota</taxon>
        <taxon>Gammaproteobacteria</taxon>
        <taxon>Pseudomonadales</taxon>
        <taxon>Pseudomonadaceae</taxon>
        <taxon>Pseudomonas</taxon>
    </lineage>
</organism>
<dbReference type="AlphaFoldDB" id="A0A177SRD7"/>
<dbReference type="InterPro" id="IPR008866">
    <property type="entry name" value="Phage_lambda_GpA-like"/>
</dbReference>
<feature type="domain" description="Phage terminase large subunit GpA ATPase" evidence="2">
    <location>
        <begin position="44"/>
        <end position="290"/>
    </location>
</feature>
<evidence type="ECO:0000313" key="4">
    <source>
        <dbReference type="EMBL" id="OAI93537.1"/>
    </source>
</evidence>
<protein>
    <submittedName>
        <fullName evidence="4">Terminase</fullName>
    </submittedName>
</protein>
<dbReference type="GO" id="GO:0005524">
    <property type="term" value="F:ATP binding"/>
    <property type="evidence" value="ECO:0007669"/>
    <property type="project" value="InterPro"/>
</dbReference>
<feature type="compositionally biased region" description="Low complexity" evidence="1">
    <location>
        <begin position="663"/>
        <end position="673"/>
    </location>
</feature>